<dbReference type="AlphaFoldDB" id="A0A1I1PIX0"/>
<name>A0A1I1PIX0_9ACTN</name>
<dbReference type="Proteomes" id="UP000199207">
    <property type="component" value="Unassembled WGS sequence"/>
</dbReference>
<dbReference type="EMBL" id="FOLM01000007">
    <property type="protein sequence ID" value="SFC87737.1"/>
    <property type="molecule type" value="Genomic_DNA"/>
</dbReference>
<evidence type="ECO:0000313" key="3">
    <source>
        <dbReference type="Proteomes" id="UP000199207"/>
    </source>
</evidence>
<reference evidence="2 3" key="1">
    <citation type="submission" date="2016-10" db="EMBL/GenBank/DDBJ databases">
        <authorList>
            <person name="de Groot N.N."/>
        </authorList>
    </citation>
    <scope>NUCLEOTIDE SEQUENCE [LARGE SCALE GENOMIC DNA]</scope>
    <source>
        <strain evidence="2 3">CGMCC 4.5739</strain>
    </source>
</reference>
<proteinExistence type="predicted"/>
<evidence type="ECO:0000313" key="2">
    <source>
        <dbReference type="EMBL" id="SFD09769.1"/>
    </source>
</evidence>
<dbReference type="STRING" id="910347.SAMN05421773_10716"/>
<sequence length="47" mass="5059">MRGSRFDYRMRITSAAPADIVTRMTAQAIAEENTPTSRAPSSTSTPG</sequence>
<organism evidence="2 3">
    <name type="scientific">Streptomyces aidingensis</name>
    <dbReference type="NCBI Taxonomy" id="910347"/>
    <lineage>
        <taxon>Bacteria</taxon>
        <taxon>Bacillati</taxon>
        <taxon>Actinomycetota</taxon>
        <taxon>Actinomycetes</taxon>
        <taxon>Kitasatosporales</taxon>
        <taxon>Streptomycetaceae</taxon>
        <taxon>Streptomyces</taxon>
    </lineage>
</organism>
<dbReference type="EMBL" id="FOLM01000009">
    <property type="protein sequence ID" value="SFD09769.1"/>
    <property type="molecule type" value="Genomic_DNA"/>
</dbReference>
<dbReference type="RefSeq" id="WP_175541409.1">
    <property type="nucleotide sequence ID" value="NZ_FOLM01000007.1"/>
</dbReference>
<accession>A0A1I1PIX0</accession>
<gene>
    <name evidence="1" type="ORF">SAMN05421773_10716</name>
    <name evidence="2" type="ORF">SAMN05421773_109219</name>
</gene>
<protein>
    <submittedName>
        <fullName evidence="2">Uncharacterized protein</fullName>
    </submittedName>
</protein>
<evidence type="ECO:0000313" key="1">
    <source>
        <dbReference type="EMBL" id="SFC87737.1"/>
    </source>
</evidence>
<keyword evidence="3" id="KW-1185">Reference proteome</keyword>